<dbReference type="EMBL" id="AP022360">
    <property type="protein sequence ID" value="BBU85203.1"/>
    <property type="molecule type" value="Genomic_DNA"/>
</dbReference>
<gene>
    <name evidence="3" type="ORF">EIMP300_66030</name>
</gene>
<dbReference type="Proteomes" id="UP000467488">
    <property type="component" value="Chromosome"/>
</dbReference>
<dbReference type="PIRSF" id="PIRSF020481">
    <property type="entry name" value="BAP"/>
    <property type="match status" value="1"/>
</dbReference>
<dbReference type="Pfam" id="PF26079">
    <property type="entry name" value="Baseplate_J_C"/>
    <property type="match status" value="1"/>
</dbReference>
<evidence type="ECO:0000313" key="3">
    <source>
        <dbReference type="EMBL" id="BBU85203.1"/>
    </source>
</evidence>
<sequence>MPAVDLSQLPEPAIIAEPDFEAILADTKAMMIASYPAEQREAVSAALELESEPLNVIAQTMSFREMLLRQRVNEGARACMLSHGSGTNLDNLAGNMNTKRLVITPATDTTDAVMESEPTSLRLRAQRAYDGLSVAGPSGAYEYFARSASGLVRDARAISPSPACVTVSILSTEGDGTATEALLNTVRAVLNAEDTRPVADRLTVQSASIVTWRLNAKLYFYPGPESEPILAAAESSFRKWLAEQGLIGQDVALSAIAAALHVHGVQRVEIIEPTQNIGHVAISDIQAARCESFTISEGGRNE</sequence>
<evidence type="ECO:0000259" key="2">
    <source>
        <dbReference type="Pfam" id="PF26079"/>
    </source>
</evidence>
<evidence type="ECO:0000313" key="4">
    <source>
        <dbReference type="Proteomes" id="UP000467488"/>
    </source>
</evidence>
<accession>A0A8S0FZH9</accession>
<dbReference type="InterPro" id="IPR058530">
    <property type="entry name" value="Baseplate_J-like_C"/>
</dbReference>
<dbReference type="PANTHER" id="PTHR35862">
    <property type="entry name" value="FELS-2 PROPHAGE PROTEIN"/>
    <property type="match status" value="1"/>
</dbReference>
<organism evidence="3 4">
    <name type="scientific">Escherichia coli</name>
    <dbReference type="NCBI Taxonomy" id="562"/>
    <lineage>
        <taxon>Bacteria</taxon>
        <taxon>Pseudomonadati</taxon>
        <taxon>Pseudomonadota</taxon>
        <taxon>Gammaproteobacteria</taxon>
        <taxon>Enterobacterales</taxon>
        <taxon>Enterobacteriaceae</taxon>
        <taxon>Escherichia</taxon>
    </lineage>
</organism>
<protein>
    <submittedName>
        <fullName evidence="3">Baseplate assembly protein</fullName>
    </submittedName>
</protein>
<feature type="domain" description="Baseplate J-like central" evidence="1">
    <location>
        <begin position="134"/>
        <end position="205"/>
    </location>
</feature>
<feature type="domain" description="Baseplate J-like C-terminal" evidence="2">
    <location>
        <begin position="215"/>
        <end position="294"/>
    </location>
</feature>
<name>A0A8S0FZH9_ECOLX</name>
<dbReference type="AlphaFoldDB" id="A0A8S0FZH9"/>
<evidence type="ECO:0000259" key="1">
    <source>
        <dbReference type="Pfam" id="PF26078"/>
    </source>
</evidence>
<dbReference type="InterPro" id="IPR014507">
    <property type="entry name" value="Baseplate_assembly_J_pred"/>
</dbReference>
<reference evidence="3 4" key="1">
    <citation type="submission" date="2020-01" db="EMBL/GenBank/DDBJ databases">
        <title>Dynamics of blaIMP-6 dissemination in carbapenem resistant Enterobacteriacea isolated from regional surveillance in Osaka, Japan.</title>
        <authorList>
            <person name="Abe R."/>
            <person name="Akeda Y."/>
            <person name="Sugawara Y."/>
            <person name="Yamamoto N."/>
            <person name="Tomono K."/>
            <person name="Takeuchi D."/>
            <person name="Kawahara R."/>
            <person name="Hamada S."/>
        </authorList>
    </citation>
    <scope>NUCLEOTIDE SEQUENCE [LARGE SCALE GENOMIC DNA]</scope>
    <source>
        <strain evidence="3 4">E300</strain>
    </source>
</reference>
<dbReference type="PANTHER" id="PTHR35862:SF1">
    <property type="entry name" value="FELS-2 PROPHAGE PROTEIN"/>
    <property type="match status" value="1"/>
</dbReference>
<proteinExistence type="predicted"/>
<dbReference type="InterPro" id="IPR058531">
    <property type="entry name" value="Baseplate_J_M"/>
</dbReference>
<dbReference type="InterPro" id="IPR052726">
    <property type="entry name" value="Phage_Baseplate_Hub"/>
</dbReference>
<dbReference type="Pfam" id="PF26078">
    <property type="entry name" value="Baseplate_J_M"/>
    <property type="match status" value="1"/>
</dbReference>